<dbReference type="PROSITE" id="PS50893">
    <property type="entry name" value="ABC_TRANSPORTER_2"/>
    <property type="match status" value="2"/>
</dbReference>
<keyword evidence="7" id="KW-0472">Membrane</keyword>
<dbReference type="RefSeq" id="WP_193120042.1">
    <property type="nucleotide sequence ID" value="NZ_JADBGI010000001.1"/>
</dbReference>
<keyword evidence="11" id="KW-1185">Reference proteome</keyword>
<dbReference type="Gene3D" id="3.40.50.300">
    <property type="entry name" value="P-loop containing nucleotide triphosphate hydrolases"/>
    <property type="match status" value="2"/>
</dbReference>
<evidence type="ECO:0000256" key="7">
    <source>
        <dbReference type="ARBA" id="ARBA00023136"/>
    </source>
</evidence>
<evidence type="ECO:0000256" key="1">
    <source>
        <dbReference type="ARBA" id="ARBA00004202"/>
    </source>
</evidence>
<dbReference type="InterPro" id="IPR003439">
    <property type="entry name" value="ABC_transporter-like_ATP-bd"/>
</dbReference>
<dbReference type="PANTHER" id="PTHR43297">
    <property type="entry name" value="OLIGOPEPTIDE TRANSPORT ATP-BINDING PROTEIN APPD"/>
    <property type="match status" value="1"/>
</dbReference>
<comment type="similarity">
    <text evidence="2">Belongs to the ABC transporter superfamily.</text>
</comment>
<sequence>MTAAETREAGTGADGPLVRVSGLRVDSGPTPLVHPLDLTIGAGERVGLIGESGSGKSLTALSLIGLLPDELDHGGSIALRGASDDLLAAPERELCGLRGRRVSMVFQEPMTALNPLMHVGRQVGEVLTQHRTLTGRRAVRARVLELLESVHLSDPERVLKAYPHQLSGGQRQRVMIAMAFANDPDLLICDEPTTALDVTVQRQVLDLVDEAVRSRGTSLLFVSHDLAVVAEACDRVLVMQDGRVVESGPVPSVLTAPQHPYTARLLRASRLEPASGRSARSTDGGTPGPSAAAPDTHDATPGGPAHGPASDPVVRVRDLHRTYRSGRRTVHALRGVDLEVHGGERLGIVGESGSGKTTLLKILSGLDRPTSGAASVCGVDVTRPTRRALRPLREGLQTVFQDPMGSLDPRMSVREIVEEPLIGRRDTRTRKHRHELVAESLRAVGLEPEAAERHPHQFSGGQRQRISIARSLVTDPDVLIADEPVSALDVSVRAQVLALLNRLVEERGLTLVMVSHDLGVVRHLCDRIVVMRDGRVVESGPADRVYDDPEDGYTRALHEATPSLDRVLARKRGQGR</sequence>
<dbReference type="InterPro" id="IPR017871">
    <property type="entry name" value="ABC_transporter-like_CS"/>
</dbReference>
<accession>A0ABR9P0M3</accession>
<dbReference type="NCBIfam" id="NF007739">
    <property type="entry name" value="PRK10419.1"/>
    <property type="match status" value="2"/>
</dbReference>
<dbReference type="InterPro" id="IPR003593">
    <property type="entry name" value="AAA+_ATPase"/>
</dbReference>
<keyword evidence="5" id="KW-0547">Nucleotide-binding</keyword>
<organism evidence="10 11">
    <name type="scientific">Nocardiopsis coralli</name>
    <dbReference type="NCBI Taxonomy" id="2772213"/>
    <lineage>
        <taxon>Bacteria</taxon>
        <taxon>Bacillati</taxon>
        <taxon>Actinomycetota</taxon>
        <taxon>Actinomycetes</taxon>
        <taxon>Streptosporangiales</taxon>
        <taxon>Nocardiopsidaceae</taxon>
        <taxon>Nocardiopsis</taxon>
    </lineage>
</organism>
<evidence type="ECO:0000256" key="6">
    <source>
        <dbReference type="ARBA" id="ARBA00022840"/>
    </source>
</evidence>
<comment type="caution">
    <text evidence="10">The sequence shown here is derived from an EMBL/GenBank/DDBJ whole genome shotgun (WGS) entry which is preliminary data.</text>
</comment>
<dbReference type="Pfam" id="PF00005">
    <property type="entry name" value="ABC_tran"/>
    <property type="match status" value="2"/>
</dbReference>
<dbReference type="EMBL" id="JADBGI010000001">
    <property type="protein sequence ID" value="MBE2997401.1"/>
    <property type="molecule type" value="Genomic_DNA"/>
</dbReference>
<evidence type="ECO:0000256" key="3">
    <source>
        <dbReference type="ARBA" id="ARBA00022448"/>
    </source>
</evidence>
<name>A0ABR9P0M3_9ACTN</name>
<dbReference type="SUPFAM" id="SSF52540">
    <property type="entry name" value="P-loop containing nucleoside triphosphate hydrolases"/>
    <property type="match status" value="2"/>
</dbReference>
<protein>
    <submittedName>
        <fullName evidence="10">ABC transporter ATP-binding protein</fullName>
    </submittedName>
</protein>
<keyword evidence="4" id="KW-1003">Cell membrane</keyword>
<dbReference type="PROSITE" id="PS00211">
    <property type="entry name" value="ABC_TRANSPORTER_1"/>
    <property type="match status" value="2"/>
</dbReference>
<dbReference type="PANTHER" id="PTHR43297:SF2">
    <property type="entry name" value="DIPEPTIDE TRANSPORT ATP-BINDING PROTEIN DPPD"/>
    <property type="match status" value="1"/>
</dbReference>
<comment type="subcellular location">
    <subcellularLocation>
        <location evidence="1">Cell membrane</location>
        <topology evidence="1">Peripheral membrane protein</topology>
    </subcellularLocation>
</comment>
<evidence type="ECO:0000256" key="5">
    <source>
        <dbReference type="ARBA" id="ARBA00022741"/>
    </source>
</evidence>
<feature type="region of interest" description="Disordered" evidence="8">
    <location>
        <begin position="269"/>
        <end position="315"/>
    </location>
</feature>
<dbReference type="SMART" id="SM00382">
    <property type="entry name" value="AAA"/>
    <property type="match status" value="2"/>
</dbReference>
<gene>
    <name evidence="10" type="ORF">IDM40_01595</name>
</gene>
<evidence type="ECO:0000313" key="11">
    <source>
        <dbReference type="Proteomes" id="UP000806528"/>
    </source>
</evidence>
<evidence type="ECO:0000256" key="2">
    <source>
        <dbReference type="ARBA" id="ARBA00005417"/>
    </source>
</evidence>
<dbReference type="NCBIfam" id="NF008453">
    <property type="entry name" value="PRK11308.1"/>
    <property type="match status" value="2"/>
</dbReference>
<dbReference type="InterPro" id="IPR050388">
    <property type="entry name" value="ABC_Ni/Peptide_Import"/>
</dbReference>
<dbReference type="InterPro" id="IPR027417">
    <property type="entry name" value="P-loop_NTPase"/>
</dbReference>
<dbReference type="InterPro" id="IPR013563">
    <property type="entry name" value="Oligopep_ABC_C"/>
</dbReference>
<evidence type="ECO:0000313" key="10">
    <source>
        <dbReference type="EMBL" id="MBE2997401.1"/>
    </source>
</evidence>
<keyword evidence="3" id="KW-0813">Transport</keyword>
<proteinExistence type="inferred from homology"/>
<evidence type="ECO:0000256" key="4">
    <source>
        <dbReference type="ARBA" id="ARBA00022475"/>
    </source>
</evidence>
<keyword evidence="6 10" id="KW-0067">ATP-binding</keyword>
<reference evidence="10 11" key="1">
    <citation type="submission" date="2020-09" db="EMBL/GenBank/DDBJ databases">
        <title>Diversity and distribution of actinomycetes associated with coral in the coast of Hainan.</title>
        <authorList>
            <person name="Li F."/>
        </authorList>
    </citation>
    <scope>NUCLEOTIDE SEQUENCE [LARGE SCALE GENOMIC DNA]</scope>
    <source>
        <strain evidence="10 11">HNM0947</strain>
    </source>
</reference>
<feature type="domain" description="ABC transporter" evidence="9">
    <location>
        <begin position="18"/>
        <end position="266"/>
    </location>
</feature>
<dbReference type="CDD" id="cd03257">
    <property type="entry name" value="ABC_NikE_OppD_transporters"/>
    <property type="match status" value="2"/>
</dbReference>
<dbReference type="Proteomes" id="UP000806528">
    <property type="component" value="Unassembled WGS sequence"/>
</dbReference>
<feature type="domain" description="ABC transporter" evidence="9">
    <location>
        <begin position="314"/>
        <end position="558"/>
    </location>
</feature>
<evidence type="ECO:0000259" key="9">
    <source>
        <dbReference type="PROSITE" id="PS50893"/>
    </source>
</evidence>
<dbReference type="GO" id="GO:0005524">
    <property type="term" value="F:ATP binding"/>
    <property type="evidence" value="ECO:0007669"/>
    <property type="project" value="UniProtKB-KW"/>
</dbReference>
<dbReference type="Pfam" id="PF08352">
    <property type="entry name" value="oligo_HPY"/>
    <property type="match status" value="2"/>
</dbReference>
<evidence type="ECO:0000256" key="8">
    <source>
        <dbReference type="SAM" id="MobiDB-lite"/>
    </source>
</evidence>